<evidence type="ECO:0000313" key="3">
    <source>
        <dbReference type="EMBL" id="KAJ2902965.1"/>
    </source>
</evidence>
<dbReference type="PANTHER" id="PTHR37957">
    <property type="entry name" value="BLR7070 PROTEIN"/>
    <property type="match status" value="1"/>
</dbReference>
<dbReference type="EMBL" id="JAKWBI020000095">
    <property type="protein sequence ID" value="KAJ2902965.1"/>
    <property type="molecule type" value="Genomic_DNA"/>
</dbReference>
<keyword evidence="4" id="KW-1185">Reference proteome</keyword>
<feature type="domain" description="Phytase-like" evidence="2">
    <location>
        <begin position="101"/>
        <end position="494"/>
    </location>
</feature>
<reference evidence="3" key="1">
    <citation type="submission" date="2022-07" db="EMBL/GenBank/DDBJ databases">
        <title>Draft genome sequence of Zalerion maritima ATCC 34329, a (micro)plastics degrading marine fungus.</title>
        <authorList>
            <person name="Paco A."/>
            <person name="Goncalves M.F.M."/>
            <person name="Rocha-Santos T.A.P."/>
            <person name="Alves A."/>
        </authorList>
    </citation>
    <scope>NUCLEOTIDE SEQUENCE</scope>
    <source>
        <strain evidence="3">ATCC 34329</strain>
    </source>
</reference>
<dbReference type="PANTHER" id="PTHR37957:SF1">
    <property type="entry name" value="PHYTASE-LIKE DOMAIN-CONTAINING PROTEIN"/>
    <property type="match status" value="1"/>
</dbReference>
<accession>A0AAD5RS42</accession>
<organism evidence="3 4">
    <name type="scientific">Zalerion maritima</name>
    <dbReference type="NCBI Taxonomy" id="339359"/>
    <lineage>
        <taxon>Eukaryota</taxon>
        <taxon>Fungi</taxon>
        <taxon>Dikarya</taxon>
        <taxon>Ascomycota</taxon>
        <taxon>Pezizomycotina</taxon>
        <taxon>Sordariomycetes</taxon>
        <taxon>Lulworthiomycetidae</taxon>
        <taxon>Lulworthiales</taxon>
        <taxon>Lulworthiaceae</taxon>
        <taxon>Zalerion</taxon>
    </lineage>
</organism>
<dbReference type="InterPro" id="IPR027372">
    <property type="entry name" value="Phytase-like_dom"/>
</dbReference>
<dbReference type="Pfam" id="PF13449">
    <property type="entry name" value="Phytase-like"/>
    <property type="match status" value="1"/>
</dbReference>
<protein>
    <submittedName>
        <fullName evidence="3">Outer membrane autotransporter protein</fullName>
    </submittedName>
</protein>
<dbReference type="AlphaFoldDB" id="A0AAD5RS42"/>
<proteinExistence type="predicted"/>
<evidence type="ECO:0000313" key="4">
    <source>
        <dbReference type="Proteomes" id="UP001201980"/>
    </source>
</evidence>
<gene>
    <name evidence="3" type="ORF">MKZ38_010617</name>
</gene>
<evidence type="ECO:0000256" key="1">
    <source>
        <dbReference type="SAM" id="SignalP"/>
    </source>
</evidence>
<sequence>MLFASTLLLATASLASLAQSASVESRGKGKGKGHSSGGPCAAPSSYASVSKCNGEKYTYQRLAGYGWVAAAAQDKYNDTMSIGSSIAISDWQKGDDGYTAVFWGLPDRGWNTKGTLNYQPRVHKFAITFTPVEDATADNPSDPNLEFEYLDTILLTDPEGNPTTALDPDITGGMEIDGFPLLPAATYPGDGFGGDGAGGFRVSLDPEGIFLADDGGFWISDEYGPGIYQFNSGGKMIDSIRTVEALIPYRNESESFSSGNAPIYDEERVYSPEDPDHGRNNNQGFEGLTVSPDGKTLYVLLQSAAMQEGGSKSSKRRHVRFLIYDLERRNKGGLKAEYVVELPTYVNGEGDSKVASQSEIHFVSETQFMILPRDSNAGRALEYNESKIRHVDIFDISDATNILGLYDDATDSIETETVGELRSDITPALNCPFVDFNNNTELARFGLHNGSPDNDGLLNEKWEGLALLPVNSDGGVVKDKENEYYLFAASDNDFITDDGYMDFGRLPFSEGLGIEVRQQVLVFKVKLPKGSKPLIG</sequence>
<dbReference type="SUPFAM" id="SSF63829">
    <property type="entry name" value="Calcium-dependent phosphotriesterase"/>
    <property type="match status" value="1"/>
</dbReference>
<feature type="signal peptide" evidence="1">
    <location>
        <begin position="1"/>
        <end position="20"/>
    </location>
</feature>
<name>A0AAD5RS42_9PEZI</name>
<keyword evidence="1" id="KW-0732">Signal</keyword>
<feature type="chain" id="PRO_5042070357" evidence="1">
    <location>
        <begin position="21"/>
        <end position="536"/>
    </location>
</feature>
<comment type="caution">
    <text evidence="3">The sequence shown here is derived from an EMBL/GenBank/DDBJ whole genome shotgun (WGS) entry which is preliminary data.</text>
</comment>
<dbReference type="Proteomes" id="UP001201980">
    <property type="component" value="Unassembled WGS sequence"/>
</dbReference>
<evidence type="ECO:0000259" key="2">
    <source>
        <dbReference type="Pfam" id="PF13449"/>
    </source>
</evidence>